<reference evidence="2 3" key="1">
    <citation type="submission" date="2023-03" db="EMBL/GenBank/DDBJ databases">
        <title>Draft genome sequence of Thalassotalea eurytherma JCM 18482T.</title>
        <authorList>
            <person name="Sawabe T."/>
        </authorList>
    </citation>
    <scope>NUCLEOTIDE SEQUENCE [LARGE SCALE GENOMIC DNA]</scope>
    <source>
        <strain evidence="2 3">JCM 18482</strain>
    </source>
</reference>
<dbReference type="Gene3D" id="3.40.190.10">
    <property type="entry name" value="Periplasmic binding protein-like II"/>
    <property type="match status" value="2"/>
</dbReference>
<dbReference type="RefSeq" id="WP_284208982.1">
    <property type="nucleotide sequence ID" value="NZ_BSSU01000016.1"/>
</dbReference>
<keyword evidence="1" id="KW-0732">Signal</keyword>
<accession>A0ABQ6H7S6</accession>
<feature type="signal peptide" evidence="1">
    <location>
        <begin position="1"/>
        <end position="24"/>
    </location>
</feature>
<proteinExistence type="predicted"/>
<sequence length="245" mass="27862">MTWLHSSSGFLLCIAFLFSSSVFSNDYDFASIEFLIEQEVGRHVLPQIYKNIGIDISIEPLPAPRAQQHANAGTKAGEIMRIWTYGDENQNTVRVPTPYYYLETMPFILKGRRITIEDKSDLSGYELTKVRGVKHTDNITKGMSRIYEVNSTKRMFTLLSNRRVDIALTNTLDGELMRARYGFSNIVATGKPLAKLPLYHYVHKTHAHLVPKVDAEIQRLAKSGELPTMISDAEKKVIKKVLRSR</sequence>
<feature type="chain" id="PRO_5045162431" evidence="1">
    <location>
        <begin position="25"/>
        <end position="245"/>
    </location>
</feature>
<evidence type="ECO:0000313" key="3">
    <source>
        <dbReference type="Proteomes" id="UP001157133"/>
    </source>
</evidence>
<keyword evidence="3" id="KW-1185">Reference proteome</keyword>
<dbReference type="EMBL" id="BSSU01000016">
    <property type="protein sequence ID" value="GLX83524.1"/>
    <property type="molecule type" value="Genomic_DNA"/>
</dbReference>
<dbReference type="SUPFAM" id="SSF53850">
    <property type="entry name" value="Periplasmic binding protein-like II"/>
    <property type="match status" value="1"/>
</dbReference>
<name>A0ABQ6H7S6_9GAMM</name>
<evidence type="ECO:0000256" key="1">
    <source>
        <dbReference type="SAM" id="SignalP"/>
    </source>
</evidence>
<evidence type="ECO:0000313" key="2">
    <source>
        <dbReference type="EMBL" id="GLX83524.1"/>
    </source>
</evidence>
<protein>
    <submittedName>
        <fullName evidence="2">ABC transporter substrate-binding protein</fullName>
    </submittedName>
</protein>
<organism evidence="2 3">
    <name type="scientific">Thalassotalea eurytherma</name>
    <dbReference type="NCBI Taxonomy" id="1144278"/>
    <lineage>
        <taxon>Bacteria</taxon>
        <taxon>Pseudomonadati</taxon>
        <taxon>Pseudomonadota</taxon>
        <taxon>Gammaproteobacteria</taxon>
        <taxon>Alteromonadales</taxon>
        <taxon>Colwelliaceae</taxon>
        <taxon>Thalassotalea</taxon>
    </lineage>
</organism>
<comment type="caution">
    <text evidence="2">The sequence shown here is derived from an EMBL/GenBank/DDBJ whole genome shotgun (WGS) entry which is preliminary data.</text>
</comment>
<gene>
    <name evidence="2" type="ORF">theurythT_29770</name>
</gene>
<dbReference type="Proteomes" id="UP001157133">
    <property type="component" value="Unassembled WGS sequence"/>
</dbReference>